<reference evidence="2" key="1">
    <citation type="submission" date="2009-11" db="EMBL/GenBank/DDBJ databases">
        <authorList>
            <consortium name="Porcine genome sequencing project"/>
        </authorList>
    </citation>
    <scope>NUCLEOTIDE SEQUENCE [LARGE SCALE GENOMIC DNA]</scope>
    <source>
        <strain evidence="2">Duroc</strain>
    </source>
</reference>
<name>A0A287AVJ3_PIG</name>
<accession>A0A287AVJ3</accession>
<reference evidence="1" key="3">
    <citation type="submission" date="2025-08" db="UniProtKB">
        <authorList>
            <consortium name="Ensembl"/>
        </authorList>
    </citation>
    <scope>IDENTIFICATION</scope>
</reference>
<dbReference type="GO" id="GO:0003682">
    <property type="term" value="F:chromatin binding"/>
    <property type="evidence" value="ECO:0000318"/>
    <property type="project" value="GO_Central"/>
</dbReference>
<dbReference type="Proteomes" id="UP000008227">
    <property type="component" value="Chromosome 17"/>
</dbReference>
<protein>
    <submittedName>
        <fullName evidence="1">Uncharacterized protein</fullName>
    </submittedName>
</protein>
<reference evidence="1" key="4">
    <citation type="submission" date="2025-09" db="UniProtKB">
        <authorList>
            <consortium name="Ensembl"/>
        </authorList>
    </citation>
    <scope>IDENTIFICATION</scope>
</reference>
<dbReference type="GO" id="GO:0006325">
    <property type="term" value="P:chromatin organization"/>
    <property type="evidence" value="ECO:0000318"/>
    <property type="project" value="GO_Central"/>
</dbReference>
<dbReference type="Ensembl" id="ENSSSCT00000043704.2">
    <property type="protein sequence ID" value="ENSSSCP00000047887.2"/>
    <property type="gene ID" value="ENSSSCG00000035460.2"/>
</dbReference>
<reference evidence="1" key="2">
    <citation type="journal article" date="2020" name="Gigascience">
        <title>An improved pig reference genome sequence to enable pig genetics and genomics research.</title>
        <authorList>
            <person name="Warr A."/>
            <person name="Affara N."/>
            <person name="Aken B."/>
            <person name="Beiki H."/>
            <person name="Bickhart D.M."/>
            <person name="Billis K."/>
            <person name="Chow W."/>
            <person name="Eory L."/>
            <person name="Finlayson H.A."/>
            <person name="Flicek P."/>
            <person name="Giron C.G."/>
            <person name="Griffin D.K."/>
            <person name="Hall R."/>
            <person name="Hannum G."/>
            <person name="Hourlier T."/>
            <person name="Howe K."/>
            <person name="Hume D.A."/>
            <person name="Izuogu O."/>
            <person name="Kim K."/>
            <person name="Koren S."/>
            <person name="Liu H."/>
            <person name="Manchanda N."/>
            <person name="Martin F.J."/>
            <person name="Nonneman D.J."/>
            <person name="O'Connor R.E."/>
            <person name="Phillippy A.M."/>
            <person name="Rohrer G.A."/>
            <person name="Rosen B.D."/>
            <person name="Rund L.A."/>
            <person name="Sargent C.A."/>
            <person name="Schook L.B."/>
            <person name="Schroeder S.G."/>
            <person name="Schwartz A.S."/>
            <person name="Skinner B.M."/>
            <person name="Talbot R."/>
            <person name="Tseng E."/>
            <person name="Tuggle C.K."/>
            <person name="Watson M."/>
            <person name="Smith T.P.L."/>
            <person name="Archibald A.L."/>
        </authorList>
    </citation>
    <scope>NUCLEOTIDE SEQUENCE [LARGE SCALE GENOMIC DNA]</scope>
    <source>
        <strain evidence="1">Duroc</strain>
    </source>
</reference>
<organism evidence="1 2">
    <name type="scientific">Sus scrofa</name>
    <name type="common">Pig</name>
    <dbReference type="NCBI Taxonomy" id="9823"/>
    <lineage>
        <taxon>Eukaryota</taxon>
        <taxon>Metazoa</taxon>
        <taxon>Chordata</taxon>
        <taxon>Craniata</taxon>
        <taxon>Vertebrata</taxon>
        <taxon>Euteleostomi</taxon>
        <taxon>Mammalia</taxon>
        <taxon>Eutheria</taxon>
        <taxon>Laurasiatheria</taxon>
        <taxon>Artiodactyla</taxon>
        <taxon>Suina</taxon>
        <taxon>Suidae</taxon>
        <taxon>Sus</taxon>
    </lineage>
</organism>
<dbReference type="AlphaFoldDB" id="A0A287AVJ3"/>
<proteinExistence type="predicted"/>
<dbReference type="GO" id="GO:0005634">
    <property type="term" value="C:nucleus"/>
    <property type="evidence" value="ECO:0000318"/>
    <property type="project" value="GO_Central"/>
</dbReference>
<keyword evidence="2" id="KW-1185">Reference proteome</keyword>
<dbReference type="InParanoid" id="A0A287AVJ3"/>
<dbReference type="Bgee" id="ENSSSCG00000035460">
    <property type="expression patterns" value="Expressed in stomach and 15 other cell types or tissues"/>
</dbReference>
<sequence length="110" mass="12740">MLDGQLEVGYLLHLLLQSQSPSLKRPLQGRERRYPKGKRGKLMLAGMGRTLQKMEMPTQTRHRKLKVLEMPRNVCAFLVTVHLWRLHTLFSLSTFSVDLTPLITERRTGT</sequence>
<dbReference type="GeneTree" id="ENSGT00940000167837"/>
<evidence type="ECO:0000313" key="1">
    <source>
        <dbReference type="Ensembl" id="ENSSSCP00000047887.2"/>
    </source>
</evidence>
<evidence type="ECO:0000313" key="2">
    <source>
        <dbReference type="Proteomes" id="UP000008227"/>
    </source>
</evidence>
<dbReference type="STRING" id="9823.ENSSSCP00000047887"/>